<feature type="domain" description="TIR" evidence="10">
    <location>
        <begin position="31"/>
        <end position="196"/>
    </location>
</feature>
<evidence type="ECO:0000256" key="3">
    <source>
        <dbReference type="ARBA" id="ARBA00022737"/>
    </source>
</evidence>
<evidence type="ECO:0000256" key="5">
    <source>
        <dbReference type="ARBA" id="ARBA00022821"/>
    </source>
</evidence>
<dbReference type="PANTHER" id="PTHR11017:SF510">
    <property type="entry name" value="ADP-RIBOSYL CYCLASE_CYCLIC ADP-RIBOSE HYDROLASE"/>
    <property type="match status" value="1"/>
</dbReference>
<evidence type="ECO:0000256" key="7">
    <source>
        <dbReference type="ARBA" id="ARBA00047304"/>
    </source>
</evidence>
<dbReference type="FunFam" id="3.40.50.10140:FF:000007">
    <property type="entry name" value="Disease resistance protein (TIR-NBS-LRR class)"/>
    <property type="match status" value="1"/>
</dbReference>
<evidence type="ECO:0000256" key="1">
    <source>
        <dbReference type="ARBA" id="ARBA00011982"/>
    </source>
</evidence>
<reference evidence="11" key="1">
    <citation type="submission" date="2020-03" db="EMBL/GenBank/DDBJ databases">
        <title>A high-quality chromosome-level genome assembly of a woody plant with both climbing and erect habits, Rhamnella rubrinervis.</title>
        <authorList>
            <person name="Lu Z."/>
            <person name="Yang Y."/>
            <person name="Zhu X."/>
            <person name="Sun Y."/>
        </authorList>
    </citation>
    <scope>NUCLEOTIDE SEQUENCE</scope>
    <source>
        <strain evidence="11">BYM</strain>
        <tissue evidence="11">Leaf</tissue>
    </source>
</reference>
<dbReference type="EC" id="3.2.2.6" evidence="1"/>
<gene>
    <name evidence="11" type="ORF">FNV43_RR20429</name>
</gene>
<evidence type="ECO:0000256" key="6">
    <source>
        <dbReference type="ARBA" id="ARBA00023027"/>
    </source>
</evidence>
<evidence type="ECO:0000259" key="10">
    <source>
        <dbReference type="PROSITE" id="PS50104"/>
    </source>
</evidence>
<keyword evidence="3" id="KW-0677">Repeat</keyword>
<evidence type="ECO:0000313" key="12">
    <source>
        <dbReference type="Proteomes" id="UP000796880"/>
    </source>
</evidence>
<evidence type="ECO:0000313" key="11">
    <source>
        <dbReference type="EMBL" id="KAF3437673.1"/>
    </source>
</evidence>
<keyword evidence="9" id="KW-0812">Transmembrane</keyword>
<dbReference type="PROSITE" id="PS50104">
    <property type="entry name" value="TIR"/>
    <property type="match status" value="1"/>
</dbReference>
<keyword evidence="9" id="KW-0472">Membrane</keyword>
<dbReference type="FunFam" id="1.10.8.430:FF:000002">
    <property type="entry name" value="Disease resistance protein (TIR-NBS-LRR class)"/>
    <property type="match status" value="1"/>
</dbReference>
<dbReference type="GO" id="GO:0061809">
    <property type="term" value="F:NAD+ nucleosidase activity, cyclic ADP-ribose generating"/>
    <property type="evidence" value="ECO:0007669"/>
    <property type="project" value="UniProtKB-EC"/>
</dbReference>
<dbReference type="Pfam" id="PF20160">
    <property type="entry name" value="C-JID"/>
    <property type="match status" value="1"/>
</dbReference>
<feature type="compositionally biased region" description="Basic and acidic residues" evidence="8">
    <location>
        <begin position="1075"/>
        <end position="1091"/>
    </location>
</feature>
<dbReference type="InterPro" id="IPR045344">
    <property type="entry name" value="C-JID"/>
</dbReference>
<evidence type="ECO:0000256" key="8">
    <source>
        <dbReference type="SAM" id="MobiDB-lite"/>
    </source>
</evidence>
<evidence type="ECO:0000256" key="4">
    <source>
        <dbReference type="ARBA" id="ARBA00022801"/>
    </source>
</evidence>
<comment type="caution">
    <text evidence="11">The sequence shown here is derived from an EMBL/GenBank/DDBJ whole genome shotgun (WGS) entry which is preliminary data.</text>
</comment>
<keyword evidence="4" id="KW-0378">Hydrolase</keyword>
<feature type="region of interest" description="Disordered" evidence="8">
    <location>
        <begin position="1"/>
        <end position="29"/>
    </location>
</feature>
<dbReference type="GO" id="GO:0007165">
    <property type="term" value="P:signal transduction"/>
    <property type="evidence" value="ECO:0007669"/>
    <property type="project" value="InterPro"/>
</dbReference>
<comment type="catalytic activity">
    <reaction evidence="7">
        <text>NAD(+) + H2O = ADP-D-ribose + nicotinamide + H(+)</text>
        <dbReference type="Rhea" id="RHEA:16301"/>
        <dbReference type="ChEBI" id="CHEBI:15377"/>
        <dbReference type="ChEBI" id="CHEBI:15378"/>
        <dbReference type="ChEBI" id="CHEBI:17154"/>
        <dbReference type="ChEBI" id="CHEBI:57540"/>
        <dbReference type="ChEBI" id="CHEBI:57967"/>
        <dbReference type="EC" id="3.2.2.6"/>
    </reaction>
    <physiologicalReaction direction="left-to-right" evidence="7">
        <dbReference type="Rhea" id="RHEA:16302"/>
    </physiologicalReaction>
</comment>
<dbReference type="InterPro" id="IPR035897">
    <property type="entry name" value="Toll_tir_struct_dom_sf"/>
</dbReference>
<accession>A0A8K0E0C9</accession>
<protein>
    <recommendedName>
        <fullName evidence="1">ADP-ribosyl cyclase/cyclic ADP-ribose hydrolase</fullName>
        <ecNumber evidence="1">3.2.2.6</ecNumber>
    </recommendedName>
</protein>
<dbReference type="InterPro" id="IPR042197">
    <property type="entry name" value="Apaf_helical"/>
</dbReference>
<feature type="transmembrane region" description="Helical" evidence="9">
    <location>
        <begin position="1110"/>
        <end position="1128"/>
    </location>
</feature>
<dbReference type="SUPFAM" id="SSF52200">
    <property type="entry name" value="Toll/Interleukin receptor TIR domain"/>
    <property type="match status" value="1"/>
</dbReference>
<feature type="region of interest" description="Disordered" evidence="8">
    <location>
        <begin position="1072"/>
        <end position="1102"/>
    </location>
</feature>
<dbReference type="InterPro" id="IPR058546">
    <property type="entry name" value="RPS4B/Roq1-like_LRR"/>
</dbReference>
<dbReference type="Gene3D" id="3.80.10.10">
    <property type="entry name" value="Ribonuclease Inhibitor"/>
    <property type="match status" value="2"/>
</dbReference>
<dbReference type="OrthoDB" id="1901675at2759"/>
<dbReference type="InterPro" id="IPR058192">
    <property type="entry name" value="WHD_ROQ1-like"/>
</dbReference>
<dbReference type="AlphaFoldDB" id="A0A8K0E0C9"/>
<feature type="compositionally biased region" description="Low complexity" evidence="8">
    <location>
        <begin position="12"/>
        <end position="29"/>
    </location>
</feature>
<dbReference type="SMART" id="SM00255">
    <property type="entry name" value="TIR"/>
    <property type="match status" value="1"/>
</dbReference>
<dbReference type="InterPro" id="IPR027417">
    <property type="entry name" value="P-loop_NTPase"/>
</dbReference>
<organism evidence="11 12">
    <name type="scientific">Rhamnella rubrinervis</name>
    <dbReference type="NCBI Taxonomy" id="2594499"/>
    <lineage>
        <taxon>Eukaryota</taxon>
        <taxon>Viridiplantae</taxon>
        <taxon>Streptophyta</taxon>
        <taxon>Embryophyta</taxon>
        <taxon>Tracheophyta</taxon>
        <taxon>Spermatophyta</taxon>
        <taxon>Magnoliopsida</taxon>
        <taxon>eudicotyledons</taxon>
        <taxon>Gunneridae</taxon>
        <taxon>Pentapetalae</taxon>
        <taxon>rosids</taxon>
        <taxon>fabids</taxon>
        <taxon>Rosales</taxon>
        <taxon>Rhamnaceae</taxon>
        <taxon>rhamnoid group</taxon>
        <taxon>Rhamneae</taxon>
        <taxon>Rhamnella</taxon>
    </lineage>
</organism>
<keyword evidence="9" id="KW-1133">Transmembrane helix</keyword>
<dbReference type="InterPro" id="IPR002182">
    <property type="entry name" value="NB-ARC"/>
</dbReference>
<evidence type="ECO:0000256" key="9">
    <source>
        <dbReference type="SAM" id="Phobius"/>
    </source>
</evidence>
<dbReference type="Pfam" id="PF23286">
    <property type="entry name" value="LRR_13"/>
    <property type="match status" value="1"/>
</dbReference>
<dbReference type="Pfam" id="PF01582">
    <property type="entry name" value="TIR"/>
    <property type="match status" value="1"/>
</dbReference>
<dbReference type="Pfam" id="PF00931">
    <property type="entry name" value="NB-ARC"/>
    <property type="match status" value="1"/>
</dbReference>
<dbReference type="Gene3D" id="1.10.8.430">
    <property type="entry name" value="Helical domain of apoptotic protease-activating factors"/>
    <property type="match status" value="1"/>
</dbReference>
<dbReference type="Gene3D" id="3.40.50.10140">
    <property type="entry name" value="Toll/interleukin-1 receptor homology (TIR) domain"/>
    <property type="match status" value="1"/>
</dbReference>
<dbReference type="PRINTS" id="PR00364">
    <property type="entry name" value="DISEASERSIST"/>
</dbReference>
<dbReference type="InterPro" id="IPR032675">
    <property type="entry name" value="LRR_dom_sf"/>
</dbReference>
<dbReference type="InterPro" id="IPR044974">
    <property type="entry name" value="Disease_R_plants"/>
</dbReference>
<dbReference type="PANTHER" id="PTHR11017">
    <property type="entry name" value="LEUCINE-RICH REPEAT-CONTAINING PROTEIN"/>
    <property type="match status" value="1"/>
</dbReference>
<evidence type="ECO:0000256" key="2">
    <source>
        <dbReference type="ARBA" id="ARBA00022614"/>
    </source>
</evidence>
<keyword evidence="12" id="KW-1185">Reference proteome</keyword>
<dbReference type="Pfam" id="PF23282">
    <property type="entry name" value="WHD_ROQ1"/>
    <property type="match status" value="1"/>
</dbReference>
<name>A0A8K0E0C9_9ROSA</name>
<dbReference type="GO" id="GO:0006952">
    <property type="term" value="P:defense response"/>
    <property type="evidence" value="ECO:0007669"/>
    <property type="project" value="InterPro"/>
</dbReference>
<dbReference type="SUPFAM" id="SSF52540">
    <property type="entry name" value="P-loop containing nucleoside triphosphate hydrolases"/>
    <property type="match status" value="1"/>
</dbReference>
<keyword evidence="6" id="KW-0520">NAD</keyword>
<dbReference type="Proteomes" id="UP000796880">
    <property type="component" value="Unassembled WGS sequence"/>
</dbReference>
<dbReference type="Gene3D" id="3.40.50.300">
    <property type="entry name" value="P-loop containing nucleotide triphosphate hydrolases"/>
    <property type="match status" value="1"/>
</dbReference>
<dbReference type="GO" id="GO:0043531">
    <property type="term" value="F:ADP binding"/>
    <property type="evidence" value="ECO:0007669"/>
    <property type="project" value="InterPro"/>
</dbReference>
<feature type="compositionally biased region" description="Polar residues" evidence="8">
    <location>
        <begin position="1"/>
        <end position="11"/>
    </location>
</feature>
<sequence length="1133" mass="128164">MGSPSQPTQMESSDPMFSASSSSSSSSSPQSLYDVFLSFRGEDTRNSFTGHLYQALFQKGIRTFIDDDRLERGKEISPELLQAIRDSHYSVVVLSENFASSIPCLTDLAAIVECKGTPSGSILPIFYGVDPRVVRQQTGSYGKALAGHEINHDLEMVQSWRNALTRVGSLSGWEVTHKTDESNFIGEFIKQISRRLEAAYSQNIPRGLFGIKSRLEKFESYTVSPSSDSVQFIGICGMAGIGKTTLAKVYYSQNFYKFEGGSFLANIREICEKENGLVYLQAQLLSDILEDNNISIDNVDGGVEMIRATLQHRKVLIVLDDVDKLNQLQALAFRKDWFGSGSIIIVTARDRCVLRANGISAIYEADILSYSEASQLFSQKAFKSSNPPEDYKEMCEQVIEYANGLPLALVVLGSFLRGRSTNEWKNALNRLRMQPEKKIYEVLKVTFDNLDEIDRTIFLDIACFFNKYNEDHVIEILNCYGLFNAKKGIRNLIDKSLLSIDQHNKLHMHDLLQEMGKTIVENESPNEPGERSRIWDVADFCYVLENATGTEKVQAIVTSIEGSKKLNSFEAISQMKNLKLLMIFNPDSLCEIDSPDLEYLSNELRLLQWDIFPYKGFPSSFRPCKLVHLKLLYSSIEKLWSKHSTDLFSLKIIDLSHSWNLTKFEDFKVVPNLERLILEGCIKLLEIHDSITSLEKLIILNLASCTSLKKFPKTIKGMNSLEILNLYDCCELRELPEDCGHLMSLKVVDVRDSGIRHLPSSIFLIENLKALLDEEVANSSVRESIINPPIGHCFLPENLLNLKELDLSDCNVKDEAFPKHFGNLVSLEELNLSKNPFEVLPPDIKGLSKLKYLNLMYCKSLTHLSPDQLPSSLETLRVDYCTKLNSSLKQLEPCHFECSTYCVDCTGLVKRRGGEMTALASLKRYIQDPTHTRSYDIVIPGSKIPAWFTRQSSGPSISIRLDGNNKWIGIAFSVCFRANSMHDEFSCMVRVHGNNKKYKLVTKKIYRRSSDHFWLSYSPRDLYLECLQNGCHGLGFSFYANESNSSCCGPCGVRLVYKEEIEELNQITLKNLNRSPEDKDGEQYSRSKRSPEDEDGEQYSRSKRLKNQKGIFGSILVATIVATLVVALRHKSH</sequence>
<keyword evidence="2" id="KW-0433">Leucine-rich repeat</keyword>
<dbReference type="EMBL" id="VOIH02000009">
    <property type="protein sequence ID" value="KAF3437673.1"/>
    <property type="molecule type" value="Genomic_DNA"/>
</dbReference>
<keyword evidence="5" id="KW-0611">Plant defense</keyword>
<dbReference type="SUPFAM" id="SSF52058">
    <property type="entry name" value="L domain-like"/>
    <property type="match status" value="1"/>
</dbReference>
<proteinExistence type="predicted"/>
<dbReference type="InterPro" id="IPR000157">
    <property type="entry name" value="TIR_dom"/>
</dbReference>